<evidence type="ECO:0000256" key="1">
    <source>
        <dbReference type="SAM" id="Phobius"/>
    </source>
</evidence>
<keyword evidence="1" id="KW-0812">Transmembrane</keyword>
<evidence type="ECO:0000313" key="2">
    <source>
        <dbReference type="EMBL" id="CEH11035.1"/>
    </source>
</evidence>
<keyword evidence="1" id="KW-0472">Membrane</keyword>
<gene>
    <name evidence="2" type="ORF">ANAPHAGO_00508</name>
</gene>
<protein>
    <submittedName>
        <fullName evidence="2">Uncharacterized protein</fullName>
    </submittedName>
</protein>
<name>A0A098GJ51_ANAPH</name>
<accession>A0A098GJ51</accession>
<dbReference type="Proteomes" id="UP000055047">
    <property type="component" value="Unassembled WGS sequence"/>
</dbReference>
<organism evidence="2 3">
    <name type="scientific">Anaplasma phagocytophilum</name>
    <name type="common">Ehrlichia phagocytophila</name>
    <dbReference type="NCBI Taxonomy" id="948"/>
    <lineage>
        <taxon>Bacteria</taxon>
        <taxon>Pseudomonadati</taxon>
        <taxon>Pseudomonadota</taxon>
        <taxon>Alphaproteobacteria</taxon>
        <taxon>Rickettsiales</taxon>
        <taxon>Anaplasmataceae</taxon>
        <taxon>Anaplasma</taxon>
        <taxon>phagocytophilum group</taxon>
    </lineage>
</organism>
<feature type="transmembrane region" description="Helical" evidence="1">
    <location>
        <begin position="6"/>
        <end position="27"/>
    </location>
</feature>
<sequence length="204" mass="23471">MQEVYVFKYYLLQITTFVTFLGLAVALQRVYSIQSKHKEEVVILTKDISKMKAEIHNAHNHEIKLNNNFSVWRELHDSHVYGGSEEVGIESLFSELCHKHRISMEEVSVSESVDVSAQYEKQYIKVEKSRVRMKFSALTDKHAVLFIQAVRYDVPGFVALKHLKIVKKREVTQEVIEANSSGSILPTVSCHVEFELYKISGCHV</sequence>
<dbReference type="EMBL" id="CCXQ01000033">
    <property type="protein sequence ID" value="CEH11035.1"/>
    <property type="molecule type" value="Genomic_DNA"/>
</dbReference>
<evidence type="ECO:0000313" key="3">
    <source>
        <dbReference type="Proteomes" id="UP000055047"/>
    </source>
</evidence>
<reference evidence="2 3" key="1">
    <citation type="submission" date="2014-09" db="EMBL/GenBank/DDBJ databases">
        <authorList>
            <person name="Loux Valentin"/>
            <person name="Dugat Thibaut"/>
        </authorList>
    </citation>
    <scope>NUCLEOTIDE SEQUENCE [LARGE SCALE GENOMIC DNA]</scope>
    <source>
        <strain evidence="2 3">BOV-10_179</strain>
    </source>
</reference>
<keyword evidence="1" id="KW-1133">Transmembrane helix</keyword>
<proteinExistence type="predicted"/>
<dbReference type="AlphaFoldDB" id="A0A098GJ51"/>